<evidence type="ECO:0000313" key="1">
    <source>
        <dbReference type="EMBL" id="NDL61508.1"/>
    </source>
</evidence>
<proteinExistence type="predicted"/>
<gene>
    <name evidence="1" type="ORF">GRH90_01835</name>
</gene>
<sequence>MSIFDIYANNRVAIADAQIRMDDAQRDSDADPFNQELLLKAKAASADMDVRAGWVNYRVTSKREAILGIINKS</sequence>
<name>A0A845SFM8_9GAMM</name>
<comment type="caution">
    <text evidence="1">The sequence shown here is derived from an EMBL/GenBank/DDBJ whole genome shotgun (WGS) entry which is preliminary data.</text>
</comment>
<accession>A0A845SFM8</accession>
<evidence type="ECO:0000313" key="2">
    <source>
        <dbReference type="Proteomes" id="UP000461443"/>
    </source>
</evidence>
<dbReference type="Proteomes" id="UP000461443">
    <property type="component" value="Unassembled WGS sequence"/>
</dbReference>
<organism evidence="1 2">
    <name type="scientific">Acerihabitans arboris</name>
    <dbReference type="NCBI Taxonomy" id="2691583"/>
    <lineage>
        <taxon>Bacteria</taxon>
        <taxon>Pseudomonadati</taxon>
        <taxon>Pseudomonadota</taxon>
        <taxon>Gammaproteobacteria</taxon>
        <taxon>Enterobacterales</taxon>
        <taxon>Pectobacteriaceae</taxon>
        <taxon>Acerihabitans</taxon>
    </lineage>
</organism>
<dbReference type="EMBL" id="WUBS01000001">
    <property type="protein sequence ID" value="NDL61508.1"/>
    <property type="molecule type" value="Genomic_DNA"/>
</dbReference>
<reference evidence="1 2" key="1">
    <citation type="submission" date="2019-12" db="EMBL/GenBank/DDBJ databases">
        <authorList>
            <person name="Lee S.D."/>
        </authorList>
    </citation>
    <scope>NUCLEOTIDE SEQUENCE [LARGE SCALE GENOMIC DNA]</scope>
    <source>
        <strain evidence="1 2">SAP-6</strain>
    </source>
</reference>
<dbReference type="AlphaFoldDB" id="A0A845SFM8"/>
<reference evidence="1 2" key="2">
    <citation type="submission" date="2020-02" db="EMBL/GenBank/DDBJ databases">
        <title>The new genus of Enterobacteriales.</title>
        <authorList>
            <person name="Kim I.S."/>
        </authorList>
    </citation>
    <scope>NUCLEOTIDE SEQUENCE [LARGE SCALE GENOMIC DNA]</scope>
    <source>
        <strain evidence="1 2">SAP-6</strain>
    </source>
</reference>
<protein>
    <submittedName>
        <fullName evidence="1">Uncharacterized protein</fullName>
    </submittedName>
</protein>
<dbReference type="RefSeq" id="WP_162364178.1">
    <property type="nucleotide sequence ID" value="NZ_WUBS01000001.1"/>
</dbReference>
<keyword evidence="2" id="KW-1185">Reference proteome</keyword>